<organism evidence="1 2">
    <name type="scientific">Trichonephila inaurata madagascariensis</name>
    <dbReference type="NCBI Taxonomy" id="2747483"/>
    <lineage>
        <taxon>Eukaryota</taxon>
        <taxon>Metazoa</taxon>
        <taxon>Ecdysozoa</taxon>
        <taxon>Arthropoda</taxon>
        <taxon>Chelicerata</taxon>
        <taxon>Arachnida</taxon>
        <taxon>Araneae</taxon>
        <taxon>Araneomorphae</taxon>
        <taxon>Entelegynae</taxon>
        <taxon>Araneoidea</taxon>
        <taxon>Nephilidae</taxon>
        <taxon>Trichonephila</taxon>
        <taxon>Trichonephila inaurata</taxon>
    </lineage>
</organism>
<gene>
    <name evidence="1" type="ORF">TNIN_108491</name>
</gene>
<sequence>MLVPTHCFVRVKKNIAQKLLDSILKYGMYTIRSLVATETNHDKNNSKRYLFDEKKGKGVREQQGFHCAEGCKGRHTTRYDVLAWLAGNGAFLRIPGMASDANH</sequence>
<comment type="caution">
    <text evidence="1">The sequence shown here is derived from an EMBL/GenBank/DDBJ whole genome shotgun (WGS) entry which is preliminary data.</text>
</comment>
<reference evidence="1" key="1">
    <citation type="submission" date="2020-08" db="EMBL/GenBank/DDBJ databases">
        <title>Multicomponent nature underlies the extraordinary mechanical properties of spider dragline silk.</title>
        <authorList>
            <person name="Kono N."/>
            <person name="Nakamura H."/>
            <person name="Mori M."/>
            <person name="Yoshida Y."/>
            <person name="Ohtoshi R."/>
            <person name="Malay A.D."/>
            <person name="Moran D.A.P."/>
            <person name="Tomita M."/>
            <person name="Numata K."/>
            <person name="Arakawa K."/>
        </authorList>
    </citation>
    <scope>NUCLEOTIDE SEQUENCE</scope>
</reference>
<proteinExistence type="predicted"/>
<dbReference type="AlphaFoldDB" id="A0A8X6YCD6"/>
<accession>A0A8X6YCD6</accession>
<dbReference type="Proteomes" id="UP000886998">
    <property type="component" value="Unassembled WGS sequence"/>
</dbReference>
<name>A0A8X6YCD6_9ARAC</name>
<evidence type="ECO:0000313" key="1">
    <source>
        <dbReference type="EMBL" id="GFY68132.1"/>
    </source>
</evidence>
<dbReference type="EMBL" id="BMAV01016897">
    <property type="protein sequence ID" value="GFY68132.1"/>
    <property type="molecule type" value="Genomic_DNA"/>
</dbReference>
<protein>
    <submittedName>
        <fullName evidence="1">Uncharacterized protein</fullName>
    </submittedName>
</protein>
<evidence type="ECO:0000313" key="2">
    <source>
        <dbReference type="Proteomes" id="UP000886998"/>
    </source>
</evidence>
<keyword evidence="2" id="KW-1185">Reference proteome</keyword>